<dbReference type="VEuPathDB" id="FungiDB:A1O9_07920"/>
<reference evidence="1 2" key="1">
    <citation type="submission" date="2013-03" db="EMBL/GenBank/DDBJ databases">
        <title>The Genome Sequence of Exophiala aquamarina CBS 119918.</title>
        <authorList>
            <consortium name="The Broad Institute Genomics Platform"/>
            <person name="Cuomo C."/>
            <person name="de Hoog S."/>
            <person name="Gorbushina A."/>
            <person name="Walker B."/>
            <person name="Young S.K."/>
            <person name="Zeng Q."/>
            <person name="Gargeya S."/>
            <person name="Fitzgerald M."/>
            <person name="Haas B."/>
            <person name="Abouelleil A."/>
            <person name="Allen A.W."/>
            <person name="Alvarado L."/>
            <person name="Arachchi H.M."/>
            <person name="Berlin A.M."/>
            <person name="Chapman S.B."/>
            <person name="Gainer-Dewar J."/>
            <person name="Goldberg J."/>
            <person name="Griggs A."/>
            <person name="Gujja S."/>
            <person name="Hansen M."/>
            <person name="Howarth C."/>
            <person name="Imamovic A."/>
            <person name="Ireland A."/>
            <person name="Larimer J."/>
            <person name="McCowan C."/>
            <person name="Murphy C."/>
            <person name="Pearson M."/>
            <person name="Poon T.W."/>
            <person name="Priest M."/>
            <person name="Roberts A."/>
            <person name="Saif S."/>
            <person name="Shea T."/>
            <person name="Sisk P."/>
            <person name="Sykes S."/>
            <person name="Wortman J."/>
            <person name="Nusbaum C."/>
            <person name="Birren B."/>
        </authorList>
    </citation>
    <scope>NUCLEOTIDE SEQUENCE [LARGE SCALE GENOMIC DNA]</scope>
    <source>
        <strain evidence="1 2">CBS 119918</strain>
    </source>
</reference>
<evidence type="ECO:0008006" key="3">
    <source>
        <dbReference type="Google" id="ProtNLM"/>
    </source>
</evidence>
<comment type="caution">
    <text evidence="1">The sequence shown here is derived from an EMBL/GenBank/DDBJ whole genome shotgun (WGS) entry which is preliminary data.</text>
</comment>
<name>A0A072P8D2_9EURO</name>
<organism evidence="1 2">
    <name type="scientific">Exophiala aquamarina CBS 119918</name>
    <dbReference type="NCBI Taxonomy" id="1182545"/>
    <lineage>
        <taxon>Eukaryota</taxon>
        <taxon>Fungi</taxon>
        <taxon>Dikarya</taxon>
        <taxon>Ascomycota</taxon>
        <taxon>Pezizomycotina</taxon>
        <taxon>Eurotiomycetes</taxon>
        <taxon>Chaetothyriomycetidae</taxon>
        <taxon>Chaetothyriales</taxon>
        <taxon>Herpotrichiellaceae</taxon>
        <taxon>Exophiala</taxon>
    </lineage>
</organism>
<keyword evidence="2" id="KW-1185">Reference proteome</keyword>
<dbReference type="AlphaFoldDB" id="A0A072P8D2"/>
<dbReference type="RefSeq" id="XP_013258929.1">
    <property type="nucleotide sequence ID" value="XM_013403475.1"/>
</dbReference>
<dbReference type="STRING" id="1182545.A0A072P8D2"/>
<evidence type="ECO:0000313" key="1">
    <source>
        <dbReference type="EMBL" id="KEF56339.1"/>
    </source>
</evidence>
<protein>
    <recommendedName>
        <fullName evidence="3">Transcription factor domain-containing protein</fullName>
    </recommendedName>
</protein>
<dbReference type="GeneID" id="25282833"/>
<proteinExistence type="predicted"/>
<dbReference type="EMBL" id="AMGV01000006">
    <property type="protein sequence ID" value="KEF56339.1"/>
    <property type="molecule type" value="Genomic_DNA"/>
</dbReference>
<accession>A0A072P8D2</accession>
<sequence>MFELEEFTLEDLPEDAAPIQERLESWKQWADLETKRRSIFALFIIDAQLARYHGGLPIGKHVLNPLQSAAPHAVFHATTVDEWSTKMRQQWKDPHPLREIYNMIFESKLPRGASIYPFTISVLLEGIQAVILERNFAGGDAVGVVSEAVLVQALLTIKTKCLGNPEVPIGNLELHIRWKALCLDLIVDTVKLFRQLGGEGPPQNIFGVGQKPTIPSEGPNRWTQSPKGRRALLFAIGIQDLAERLPVGRVTAPSMPPAVFSAATIYCAYCRAGQADVVVPQELDWAIIAGVEGHNDGPIASKCRQFIETQRLQPGFRRLNLRHSLYQFQAMLRAMSTHWGIAEEMRQQLYPWTSFGSE</sequence>
<dbReference type="OrthoDB" id="3945418at2759"/>
<evidence type="ECO:0000313" key="2">
    <source>
        <dbReference type="Proteomes" id="UP000027920"/>
    </source>
</evidence>
<dbReference type="Proteomes" id="UP000027920">
    <property type="component" value="Unassembled WGS sequence"/>
</dbReference>
<gene>
    <name evidence="1" type="ORF">A1O9_07920</name>
</gene>
<dbReference type="HOGENOM" id="CLU_024140_0_0_1"/>